<reference evidence="4" key="1">
    <citation type="submission" date="2016-04" db="EMBL/GenBank/DDBJ databases">
        <authorList>
            <person name="Evans L.H."/>
            <person name="Alamgir A."/>
            <person name="Owens N."/>
            <person name="Weber N.D."/>
            <person name="Virtaneva K."/>
            <person name="Barbian K."/>
            <person name="Babar A."/>
            <person name="Rosenke K."/>
        </authorList>
    </citation>
    <scope>NUCLEOTIDE SEQUENCE</scope>
    <source>
        <strain evidence="4">86</strain>
    </source>
</reference>
<feature type="chain" id="PRO_5013166006" evidence="3">
    <location>
        <begin position="23"/>
        <end position="286"/>
    </location>
</feature>
<dbReference type="NCBIfam" id="TIGR01098">
    <property type="entry name" value="3A0109s03R"/>
    <property type="match status" value="1"/>
</dbReference>
<name>A0A212KGW7_9PROT</name>
<dbReference type="GO" id="GO:0055085">
    <property type="term" value="P:transmembrane transport"/>
    <property type="evidence" value="ECO:0007669"/>
    <property type="project" value="InterPro"/>
</dbReference>
<accession>A0A212KGW7</accession>
<evidence type="ECO:0000256" key="2">
    <source>
        <dbReference type="ARBA" id="ARBA00022729"/>
    </source>
</evidence>
<evidence type="ECO:0000313" key="4">
    <source>
        <dbReference type="EMBL" id="SBW10858.1"/>
    </source>
</evidence>
<evidence type="ECO:0000256" key="3">
    <source>
        <dbReference type="SAM" id="SignalP"/>
    </source>
</evidence>
<dbReference type="EMBL" id="FLUO01000002">
    <property type="protein sequence ID" value="SBW10858.1"/>
    <property type="molecule type" value="Genomic_DNA"/>
</dbReference>
<dbReference type="Pfam" id="PF12974">
    <property type="entry name" value="Phosphonate-bd"/>
    <property type="match status" value="1"/>
</dbReference>
<dbReference type="GO" id="GO:0043190">
    <property type="term" value="C:ATP-binding cassette (ABC) transporter complex"/>
    <property type="evidence" value="ECO:0007669"/>
    <property type="project" value="InterPro"/>
</dbReference>
<dbReference type="AlphaFoldDB" id="A0A212KGW7"/>
<dbReference type="Gene3D" id="3.40.190.10">
    <property type="entry name" value="Periplasmic binding protein-like II"/>
    <property type="match status" value="2"/>
</dbReference>
<comment type="similarity">
    <text evidence="1">Belongs to the phosphate/phosphite/phosphonate binding protein family.</text>
</comment>
<evidence type="ECO:0000256" key="1">
    <source>
        <dbReference type="ARBA" id="ARBA00007162"/>
    </source>
</evidence>
<feature type="signal peptide" evidence="3">
    <location>
        <begin position="1"/>
        <end position="22"/>
    </location>
</feature>
<dbReference type="PANTHER" id="PTHR35841:SF1">
    <property type="entry name" value="PHOSPHONATES-BINDING PERIPLASMIC PROTEIN"/>
    <property type="match status" value="1"/>
</dbReference>
<proteinExistence type="inferred from homology"/>
<sequence length="286" mass="31314">MTKRSTILVAVLAGLLAPCAAAGRDITLAAFPSNDPEKLGAVMRDLSDYLTERLGRPVNSVITRDYAETAARLAEGSADVAWLGPLSYVQAVDEIPGLRYLATYVNRSHATGEIAPYYRSVIVVAKTSGIETLADLKGKRFAFTDPESASGYAFPVHLLRRNGIDPDRDFAKVFFLKRHDRILDALRHGSVDAGALADEVYYGARRQTGDAFKVIGTSEPIPMVAVAASARLDADTAARIQEALVAMPSDHRFCRKMRETFGWDAAGFRKRDDSLYDPVRAVYGRR</sequence>
<protein>
    <submittedName>
        <fullName evidence="4">Phosphate/phosphite/phosphonate ABC transporters, periplasmic binding protein</fullName>
    </submittedName>
</protein>
<dbReference type="PANTHER" id="PTHR35841">
    <property type="entry name" value="PHOSPHONATES-BINDING PERIPLASMIC PROTEIN"/>
    <property type="match status" value="1"/>
</dbReference>
<dbReference type="InterPro" id="IPR005770">
    <property type="entry name" value="PhnD"/>
</dbReference>
<dbReference type="SUPFAM" id="SSF53850">
    <property type="entry name" value="Periplasmic binding protein-like II"/>
    <property type="match status" value="1"/>
</dbReference>
<gene>
    <name evidence="4" type="ORF">KL86APRO_20003</name>
</gene>
<keyword evidence="2 3" id="KW-0732">Signal</keyword>
<organism evidence="4">
    <name type="scientific">uncultured Alphaproteobacteria bacterium</name>
    <dbReference type="NCBI Taxonomy" id="91750"/>
    <lineage>
        <taxon>Bacteria</taxon>
        <taxon>Pseudomonadati</taxon>
        <taxon>Pseudomonadota</taxon>
        <taxon>Alphaproteobacteria</taxon>
        <taxon>environmental samples</taxon>
    </lineage>
</organism>